<protein>
    <submittedName>
        <fullName evidence="1">Uncharacterized protein</fullName>
    </submittedName>
</protein>
<organism evidence="1 2">
    <name type="scientific">Molorchus minor</name>
    <dbReference type="NCBI Taxonomy" id="1323400"/>
    <lineage>
        <taxon>Eukaryota</taxon>
        <taxon>Metazoa</taxon>
        <taxon>Ecdysozoa</taxon>
        <taxon>Arthropoda</taxon>
        <taxon>Hexapoda</taxon>
        <taxon>Insecta</taxon>
        <taxon>Pterygota</taxon>
        <taxon>Neoptera</taxon>
        <taxon>Endopterygota</taxon>
        <taxon>Coleoptera</taxon>
        <taxon>Polyphaga</taxon>
        <taxon>Cucujiformia</taxon>
        <taxon>Chrysomeloidea</taxon>
        <taxon>Cerambycidae</taxon>
        <taxon>Lamiinae</taxon>
        <taxon>Monochamini</taxon>
        <taxon>Molorchus</taxon>
    </lineage>
</organism>
<evidence type="ECO:0000313" key="2">
    <source>
        <dbReference type="Proteomes" id="UP001162164"/>
    </source>
</evidence>
<accession>A0ABQ9J7P1</accession>
<evidence type="ECO:0000313" key="1">
    <source>
        <dbReference type="EMBL" id="KAJ8973889.1"/>
    </source>
</evidence>
<proteinExistence type="predicted"/>
<dbReference type="EMBL" id="JAPWTJ010001087">
    <property type="protein sequence ID" value="KAJ8973889.1"/>
    <property type="molecule type" value="Genomic_DNA"/>
</dbReference>
<sequence>MDVVENKTKFKGQDNASHTHLLAGSMYIAFSPFMSMRYKPWAGNSPAVFEAKFWGDGELETLSVDGSDLWFDIDRVL</sequence>
<reference evidence="1" key="1">
    <citation type="journal article" date="2023" name="Insect Mol. Biol.">
        <title>Genome sequencing provides insights into the evolution of gene families encoding plant cell wall-degrading enzymes in longhorned beetles.</title>
        <authorList>
            <person name="Shin N.R."/>
            <person name="Okamura Y."/>
            <person name="Kirsch R."/>
            <person name="Pauchet Y."/>
        </authorList>
    </citation>
    <scope>NUCLEOTIDE SEQUENCE</scope>
    <source>
        <strain evidence="1">MMC_N1</strain>
    </source>
</reference>
<gene>
    <name evidence="1" type="ORF">NQ317_005992</name>
</gene>
<name>A0ABQ9J7P1_9CUCU</name>
<keyword evidence="2" id="KW-1185">Reference proteome</keyword>
<dbReference type="Proteomes" id="UP001162164">
    <property type="component" value="Unassembled WGS sequence"/>
</dbReference>
<comment type="caution">
    <text evidence="1">The sequence shown here is derived from an EMBL/GenBank/DDBJ whole genome shotgun (WGS) entry which is preliminary data.</text>
</comment>